<name>C7ML69_CRYCD</name>
<feature type="region of interest" description="Disordered" evidence="1">
    <location>
        <begin position="1"/>
        <end position="21"/>
    </location>
</feature>
<dbReference type="Proteomes" id="UP000000954">
    <property type="component" value="Chromosome"/>
</dbReference>
<sequence>MSEQPSLDKTTDQTSDMAANQMIDKTADQMVAQSRHNPPFHSLTFMMFKQPGGRSVFRMKEDGSGMYKLNVETGSSANGTHFTRTLPQASAQQLKDDLSAAGVFGWDEQYDLDADFKWTLNVVFKEGVYSQSSQGGSKVPPGFDEMLEAFYRLDFPRPDANETNQRGTASFGSASLPFQFDKSTSFDFSSLSGMVDLDGIDQSALAEMQQAFATLQSDPARFQQMMRSEFAAMSAESQEGLLDMLASIGVASRAWWERFLRGNGAE</sequence>
<evidence type="ECO:0000256" key="1">
    <source>
        <dbReference type="SAM" id="MobiDB-lite"/>
    </source>
</evidence>
<proteinExistence type="predicted"/>
<dbReference type="AlphaFoldDB" id="C7ML69"/>
<dbReference type="EMBL" id="CP001682">
    <property type="protein sequence ID" value="ACU95016.1"/>
    <property type="molecule type" value="Genomic_DNA"/>
</dbReference>
<dbReference type="OrthoDB" id="5245134at2"/>
<evidence type="ECO:0000313" key="3">
    <source>
        <dbReference type="Proteomes" id="UP000000954"/>
    </source>
</evidence>
<reference evidence="2 3" key="1">
    <citation type="journal article" date="2009" name="Stand. Genomic Sci.">
        <title>Complete genome sequence of Cryptobacterium curtum type strain (12-3).</title>
        <authorList>
            <person name="Mavrommatis K."/>
            <person name="Pukall R."/>
            <person name="Rohde C."/>
            <person name="Chen F."/>
            <person name="Sims D."/>
            <person name="Brettin T."/>
            <person name="Kuske C."/>
            <person name="Detter J.C."/>
            <person name="Han C."/>
            <person name="Lapidus A."/>
            <person name="Copeland A."/>
            <person name="Glavina Del Rio T."/>
            <person name="Nolan M."/>
            <person name="Lucas S."/>
            <person name="Tice H."/>
            <person name="Cheng J.F."/>
            <person name="Bruce D."/>
            <person name="Goodwin L."/>
            <person name="Pitluck S."/>
            <person name="Ovchinnikova G."/>
            <person name="Pati A."/>
            <person name="Ivanova N."/>
            <person name="Chen A."/>
            <person name="Palaniappan K."/>
            <person name="Chain P."/>
            <person name="D'haeseleer P."/>
            <person name="Goker M."/>
            <person name="Bristow J."/>
            <person name="Eisen J.A."/>
            <person name="Markowitz V."/>
            <person name="Hugenholtz P."/>
            <person name="Rohde M."/>
            <person name="Klenk H.P."/>
            <person name="Kyrpides N.C."/>
        </authorList>
    </citation>
    <scope>NUCLEOTIDE SEQUENCE [LARGE SCALE GENOMIC DNA]</scope>
    <source>
        <strain evidence="3">ATCC 700683 / DSM 15641 / 12-3</strain>
    </source>
</reference>
<evidence type="ECO:0000313" key="2">
    <source>
        <dbReference type="EMBL" id="ACU95016.1"/>
    </source>
</evidence>
<organism evidence="2 3">
    <name type="scientific">Cryptobacterium curtum (strain ATCC 700683 / DSM 15641 / CCUG 43107 / 12-3)</name>
    <dbReference type="NCBI Taxonomy" id="469378"/>
    <lineage>
        <taxon>Bacteria</taxon>
        <taxon>Bacillati</taxon>
        <taxon>Actinomycetota</taxon>
        <taxon>Coriobacteriia</taxon>
        <taxon>Eggerthellales</taxon>
        <taxon>Eggerthellaceae</taxon>
        <taxon>Cryptobacterium</taxon>
    </lineage>
</organism>
<keyword evidence="3" id="KW-1185">Reference proteome</keyword>
<feature type="compositionally biased region" description="Polar residues" evidence="1">
    <location>
        <begin position="1"/>
        <end position="18"/>
    </location>
</feature>
<dbReference type="KEGG" id="ccu:Ccur_13400"/>
<accession>C7ML69</accession>
<dbReference type="RefSeq" id="WP_015778879.1">
    <property type="nucleotide sequence ID" value="NC_013170.1"/>
</dbReference>
<dbReference type="HOGENOM" id="CLU_1044759_0_0_11"/>
<gene>
    <name evidence="2" type="ordered locus">Ccur_13400</name>
</gene>
<protein>
    <submittedName>
        <fullName evidence="2">Uncharacterized protein</fullName>
    </submittedName>
</protein>